<accession>A3IJU8</accession>
<name>A3IJU8_9CHRO</name>
<evidence type="ECO:0000313" key="1">
    <source>
        <dbReference type="EMBL" id="EAZ94080.1"/>
    </source>
</evidence>
<comment type="caution">
    <text evidence="1">The sequence shown here is derived from an EMBL/GenBank/DDBJ whole genome shotgun (WGS) entry which is preliminary data.</text>
</comment>
<dbReference type="EMBL" id="AAXW01000002">
    <property type="protein sequence ID" value="EAZ94080.1"/>
    <property type="molecule type" value="Genomic_DNA"/>
</dbReference>
<reference evidence="1 2" key="1">
    <citation type="submission" date="2007-03" db="EMBL/GenBank/DDBJ databases">
        <authorList>
            <person name="Stal L."/>
            <person name="Ferriera S."/>
            <person name="Johnson J."/>
            <person name="Kravitz S."/>
            <person name="Beeson K."/>
            <person name="Sutton G."/>
            <person name="Rogers Y.-H."/>
            <person name="Friedman R."/>
            <person name="Frazier M."/>
            <person name="Venter J.C."/>
        </authorList>
    </citation>
    <scope>NUCLEOTIDE SEQUENCE [LARGE SCALE GENOMIC DNA]</scope>
    <source>
        <strain evidence="1 2">CCY0110</strain>
    </source>
</reference>
<proteinExistence type="predicted"/>
<dbReference type="AlphaFoldDB" id="A3IJU8"/>
<evidence type="ECO:0000313" key="2">
    <source>
        <dbReference type="Proteomes" id="UP000003781"/>
    </source>
</evidence>
<protein>
    <submittedName>
        <fullName evidence="1">Uncharacterized protein</fullName>
    </submittedName>
</protein>
<sequence>MLKKWLIQLVYHLFVQFHRGHH</sequence>
<dbReference type="Proteomes" id="UP000003781">
    <property type="component" value="Unassembled WGS sequence"/>
</dbReference>
<organism evidence="1 2">
    <name type="scientific">Crocosphaera chwakensis CCY0110</name>
    <dbReference type="NCBI Taxonomy" id="391612"/>
    <lineage>
        <taxon>Bacteria</taxon>
        <taxon>Bacillati</taxon>
        <taxon>Cyanobacteriota</taxon>
        <taxon>Cyanophyceae</taxon>
        <taxon>Oscillatoriophycideae</taxon>
        <taxon>Chroococcales</taxon>
        <taxon>Aphanothecaceae</taxon>
        <taxon>Crocosphaera</taxon>
        <taxon>Crocosphaera chwakensis</taxon>
    </lineage>
</organism>
<gene>
    <name evidence="1" type="ORF">CY0110_19832</name>
</gene>
<keyword evidence="2" id="KW-1185">Reference proteome</keyword>